<dbReference type="EMBL" id="LR593887">
    <property type="protein sequence ID" value="VTR97226.1"/>
    <property type="molecule type" value="Genomic_DNA"/>
</dbReference>
<dbReference type="GO" id="GO:0012505">
    <property type="term" value="C:endomembrane system"/>
    <property type="evidence" value="ECO:0007669"/>
    <property type="project" value="UniProtKB-SubCell"/>
</dbReference>
<dbReference type="InParanoid" id="A0A6C2YHR4"/>
<feature type="transmembrane region" description="Helical" evidence="5">
    <location>
        <begin position="242"/>
        <end position="267"/>
    </location>
</feature>
<feature type="transmembrane region" description="Helical" evidence="5">
    <location>
        <begin position="315"/>
        <end position="333"/>
    </location>
</feature>
<feature type="transmembrane region" description="Helical" evidence="5">
    <location>
        <begin position="138"/>
        <end position="157"/>
    </location>
</feature>
<keyword evidence="5" id="KW-0813">Transport</keyword>
<evidence type="ECO:0000259" key="7">
    <source>
        <dbReference type="Pfam" id="PF00361"/>
    </source>
</evidence>
<accession>A0A6C2YHR4</accession>
<dbReference type="AlphaFoldDB" id="A0A6C2YHR4"/>
<keyword evidence="9" id="KW-1185">Reference proteome</keyword>
<dbReference type="GO" id="GO:0050136">
    <property type="term" value="F:NADH dehydrogenase (quinone) (non-electrogenic) activity"/>
    <property type="evidence" value="ECO:0007669"/>
    <property type="project" value="UniProtKB-UniRule"/>
</dbReference>
<dbReference type="KEGG" id="tim:GMBLW1_30560"/>
<evidence type="ECO:0000256" key="6">
    <source>
        <dbReference type="RuleBase" id="RU000320"/>
    </source>
</evidence>
<comment type="subunit">
    <text evidence="5">NDH-1 is composed of 14 different subunits. Subunits NuoA, H, J, K, L, M, N constitute the membrane sector of the complex.</text>
</comment>
<keyword evidence="5" id="KW-1278">Translocase</keyword>
<gene>
    <name evidence="5" type="primary">nuoN</name>
    <name evidence="8" type="ORF">GMBLW1_30560</name>
</gene>
<feature type="domain" description="NADH:quinone oxidoreductase/Mrp antiporter transmembrane" evidence="7">
    <location>
        <begin position="132"/>
        <end position="430"/>
    </location>
</feature>
<keyword evidence="5" id="KW-1003">Cell membrane</keyword>
<protein>
    <recommendedName>
        <fullName evidence="5">NADH-quinone oxidoreductase subunit N</fullName>
        <ecNumber evidence="5">7.1.1.-</ecNumber>
    </recommendedName>
    <alternativeName>
        <fullName evidence="5">NADH dehydrogenase I subunit N</fullName>
    </alternativeName>
    <alternativeName>
        <fullName evidence="5">NDH-1 subunit N</fullName>
    </alternativeName>
</protein>
<feature type="transmembrane region" description="Helical" evidence="5">
    <location>
        <begin position="115"/>
        <end position="132"/>
    </location>
</feature>
<evidence type="ECO:0000313" key="9">
    <source>
        <dbReference type="Proteomes" id="UP000464378"/>
    </source>
</evidence>
<feature type="transmembrane region" description="Helical" evidence="5">
    <location>
        <begin position="169"/>
        <end position="189"/>
    </location>
</feature>
<keyword evidence="5" id="KW-0830">Ubiquinone</keyword>
<dbReference type="Pfam" id="PF00361">
    <property type="entry name" value="Proton_antipo_M"/>
    <property type="match status" value="1"/>
</dbReference>
<feature type="transmembrane region" description="Helical" evidence="5">
    <location>
        <begin position="46"/>
        <end position="64"/>
    </location>
</feature>
<dbReference type="EC" id="7.1.1.-" evidence="5"/>
<keyword evidence="4 5" id="KW-0472">Membrane</keyword>
<feature type="transmembrane region" description="Helical" evidence="5">
    <location>
        <begin position="84"/>
        <end position="103"/>
    </location>
</feature>
<name>A0A6C2YHR4_9BACT</name>
<dbReference type="EMBL" id="LR586016">
    <property type="protein sequence ID" value="VIP00904.1"/>
    <property type="molecule type" value="Genomic_DNA"/>
</dbReference>
<proteinExistence type="inferred from homology"/>
<keyword evidence="5" id="KW-0874">Quinone</keyword>
<dbReference type="GO" id="GO:0042773">
    <property type="term" value="P:ATP synthesis coupled electron transport"/>
    <property type="evidence" value="ECO:0007669"/>
    <property type="project" value="InterPro"/>
</dbReference>
<evidence type="ECO:0000256" key="1">
    <source>
        <dbReference type="ARBA" id="ARBA00004127"/>
    </source>
</evidence>
<feature type="transmembrane region" description="Helical" evidence="5">
    <location>
        <begin position="20"/>
        <end position="39"/>
    </location>
</feature>
<evidence type="ECO:0000256" key="2">
    <source>
        <dbReference type="ARBA" id="ARBA00022692"/>
    </source>
</evidence>
<feature type="transmembrane region" description="Helical" evidence="5">
    <location>
        <begin position="480"/>
        <end position="499"/>
    </location>
</feature>
<evidence type="ECO:0000256" key="4">
    <source>
        <dbReference type="ARBA" id="ARBA00023136"/>
    </source>
</evidence>
<reference evidence="8" key="1">
    <citation type="submission" date="2019-04" db="EMBL/GenBank/DDBJ databases">
        <authorList>
            <consortium name="Science for Life Laboratories"/>
        </authorList>
    </citation>
    <scope>NUCLEOTIDE SEQUENCE</scope>
    <source>
        <strain evidence="8">MBLW1</strain>
    </source>
</reference>
<comment type="similarity">
    <text evidence="5">Belongs to the complex I subunit 2 family.</text>
</comment>
<sequence length="524" mass="55294">MNQLHSDAVDQTLRLVFQGVVPEIVLVVTACVLFLLGTLRAGRAMAMPLAMLGLLGAAIAAAFVKFPDPALMIPTIAPLSFDPLAIYLRCVVIISGALYLLVATAENTGRSQPEYLGCLLVAIAGLSLSCAANDLVTIFLSLEMISIPTYVMLYLGRNDRQGQEAAVKYFLLSILSSAFLLFGFSYLYGMTGVTNVTALLKLMPAMASSPAAILALVAVIMVLAGIGFRLTAVPFHFYAPDVYQGAPTGVVSFLAYAPKVAGFAVLFRLFAVTTNLEAPIYPNPDKIAILLWVMAAITMTLGNVLALLQDNIRRLLAYSSVAHAGYMLMGLAAATQPAAAVTGDPFISGSEAILFYLVAYGAMTIGFFAVLMNLGTPERPIDAIDELAGVGQSHPFLGISSAIFLFSLMGLPATAGFAGKFFLFAGTMNVPTTGSMGSLYQVLVLVAAVNAAIGAYYYLRVLGVMYLRSTLSPLTTTPKAPLVLAIVICVLITIGFGVYPWPLVAEAEFAVQPLILPPAVALGQ</sequence>
<keyword evidence="5" id="KW-0520">NAD</keyword>
<dbReference type="PANTHER" id="PTHR22773">
    <property type="entry name" value="NADH DEHYDROGENASE"/>
    <property type="match status" value="1"/>
</dbReference>
<comment type="function">
    <text evidence="5">NDH-1 shuttles electrons from NADH, via FMN and iron-sulfur (Fe-S) centers, to quinones in the respiratory chain. The immediate electron acceptor for the enzyme in this species is believed to be ubiquinone. Couples the redox reaction to proton translocation (for every two electrons transferred, four hydrogen ions are translocated across the cytoplasmic membrane), and thus conserves the redox energy in a proton gradient.</text>
</comment>
<keyword evidence="3 5" id="KW-1133">Transmembrane helix</keyword>
<evidence type="ECO:0000313" key="8">
    <source>
        <dbReference type="EMBL" id="VIP00904.1"/>
    </source>
</evidence>
<dbReference type="InterPro" id="IPR010096">
    <property type="entry name" value="NADH-Q_OxRdtase_suN/2"/>
</dbReference>
<dbReference type="GO" id="GO:0008137">
    <property type="term" value="F:NADH dehydrogenase (ubiquinone) activity"/>
    <property type="evidence" value="ECO:0007669"/>
    <property type="project" value="InterPro"/>
</dbReference>
<feature type="transmembrane region" description="Helical" evidence="5">
    <location>
        <begin position="353"/>
        <end position="375"/>
    </location>
</feature>
<evidence type="ECO:0000256" key="3">
    <source>
        <dbReference type="ARBA" id="ARBA00022989"/>
    </source>
</evidence>
<dbReference type="HAMAP" id="MF_00445">
    <property type="entry name" value="NDH1_NuoN_1"/>
    <property type="match status" value="1"/>
</dbReference>
<feature type="transmembrane region" description="Helical" evidence="5">
    <location>
        <begin position="438"/>
        <end position="459"/>
    </location>
</feature>
<dbReference type="GO" id="GO:0005886">
    <property type="term" value="C:plasma membrane"/>
    <property type="evidence" value="ECO:0007669"/>
    <property type="project" value="UniProtKB-SubCell"/>
</dbReference>
<evidence type="ECO:0000256" key="5">
    <source>
        <dbReference type="HAMAP-Rule" id="MF_00445"/>
    </source>
</evidence>
<keyword evidence="2 5" id="KW-0812">Transmembrane</keyword>
<organism evidence="8">
    <name type="scientific">Tuwongella immobilis</name>
    <dbReference type="NCBI Taxonomy" id="692036"/>
    <lineage>
        <taxon>Bacteria</taxon>
        <taxon>Pseudomonadati</taxon>
        <taxon>Planctomycetota</taxon>
        <taxon>Planctomycetia</taxon>
        <taxon>Gemmatales</taxon>
        <taxon>Gemmataceae</taxon>
        <taxon>Tuwongella</taxon>
    </lineage>
</organism>
<feature type="transmembrane region" description="Helical" evidence="5">
    <location>
        <begin position="209"/>
        <end position="230"/>
    </location>
</feature>
<feature type="transmembrane region" description="Helical" evidence="5">
    <location>
        <begin position="287"/>
        <end position="308"/>
    </location>
</feature>
<comment type="catalytic activity">
    <reaction evidence="5">
        <text>a quinone + NADH + 5 H(+)(in) = a quinol + NAD(+) + 4 H(+)(out)</text>
        <dbReference type="Rhea" id="RHEA:57888"/>
        <dbReference type="ChEBI" id="CHEBI:15378"/>
        <dbReference type="ChEBI" id="CHEBI:24646"/>
        <dbReference type="ChEBI" id="CHEBI:57540"/>
        <dbReference type="ChEBI" id="CHEBI:57945"/>
        <dbReference type="ChEBI" id="CHEBI:132124"/>
    </reaction>
</comment>
<dbReference type="GO" id="GO:0048038">
    <property type="term" value="F:quinone binding"/>
    <property type="evidence" value="ECO:0007669"/>
    <property type="project" value="UniProtKB-KW"/>
</dbReference>
<dbReference type="Proteomes" id="UP000464378">
    <property type="component" value="Chromosome"/>
</dbReference>
<comment type="subcellular location">
    <subcellularLocation>
        <location evidence="5">Cell membrane</location>
        <topology evidence="5">Multi-pass membrane protein</topology>
    </subcellularLocation>
    <subcellularLocation>
        <location evidence="1">Endomembrane system</location>
        <topology evidence="1">Multi-pass membrane protein</topology>
    </subcellularLocation>
    <subcellularLocation>
        <location evidence="6">Membrane</location>
        <topology evidence="6">Multi-pass membrane protein</topology>
    </subcellularLocation>
</comment>
<dbReference type="InterPro" id="IPR001750">
    <property type="entry name" value="ND/Mrp_TM"/>
</dbReference>
<feature type="transmembrane region" description="Helical" evidence="5">
    <location>
        <begin position="396"/>
        <end position="418"/>
    </location>
</feature>
<dbReference type="RefSeq" id="WP_162656068.1">
    <property type="nucleotide sequence ID" value="NZ_LR593887.1"/>
</dbReference>